<dbReference type="EMBL" id="FJUW01000044">
    <property type="protein sequence ID" value="CZT07825.1"/>
    <property type="molecule type" value="Genomic_DNA"/>
</dbReference>
<dbReference type="AlphaFoldDB" id="A0A1E1LBB9"/>
<name>A0A1E1LBB9_9HELO</name>
<dbReference type="InParanoid" id="A0A1E1LBB9"/>
<comment type="caution">
    <text evidence="1">The sequence shown here is derived from an EMBL/GenBank/DDBJ whole genome shotgun (WGS) entry which is preliminary data.</text>
</comment>
<dbReference type="Proteomes" id="UP000178129">
    <property type="component" value="Unassembled WGS sequence"/>
</dbReference>
<reference evidence="2" key="1">
    <citation type="submission" date="2016-03" db="EMBL/GenBank/DDBJ databases">
        <authorList>
            <person name="Ploux O."/>
        </authorList>
    </citation>
    <scope>NUCLEOTIDE SEQUENCE [LARGE SCALE GENOMIC DNA]</scope>
    <source>
        <strain evidence="2">UK7</strain>
    </source>
</reference>
<accession>A0A1E1LBB9</accession>
<evidence type="ECO:0000313" key="2">
    <source>
        <dbReference type="Proteomes" id="UP000178129"/>
    </source>
</evidence>
<gene>
    <name evidence="1" type="ORF">RCO7_10890</name>
</gene>
<organism evidence="1 2">
    <name type="scientific">Rhynchosporium graminicola</name>
    <dbReference type="NCBI Taxonomy" id="2792576"/>
    <lineage>
        <taxon>Eukaryota</taxon>
        <taxon>Fungi</taxon>
        <taxon>Dikarya</taxon>
        <taxon>Ascomycota</taxon>
        <taxon>Pezizomycotina</taxon>
        <taxon>Leotiomycetes</taxon>
        <taxon>Helotiales</taxon>
        <taxon>Ploettnerulaceae</taxon>
        <taxon>Rhynchosporium</taxon>
    </lineage>
</organism>
<sequence length="372" mass="40489">MIGPALERQPEVDFPDIPSEPARLILDGPEGRRDVMTDRESLKDLSILVQAFVLETIHLQAIYDAVRLSKFSPANILPVYMPIVENFMTERAAVAFNAVTKGGSKVLARFLAGEDERYKISCASSDLITATLFAMCDVCNADFDEALKPNIDEDHHITVARIESQRQFKVVAASDVDGWLHQVMLPICSASHSFLSVETVLTVSSRVFMTFQEKPAFLLAATGDDKMPLAKWFGGKLVEESGVKLYHCIQKLKGKAIDIGSTMHRIWSRRATRLVGQVKETIQSLATTDTSANLKMDEKKLPSDPKFGKHVRVAGKNAGSDFGIKEKNDDIWAVENKICKVFFGAGGSCYSSGCGSAAGAGSGPTTAGGPDR</sequence>
<evidence type="ECO:0000313" key="1">
    <source>
        <dbReference type="EMBL" id="CZT07825.1"/>
    </source>
</evidence>
<protein>
    <submittedName>
        <fullName evidence="1">Uncharacterized protein</fullName>
    </submittedName>
</protein>
<proteinExistence type="predicted"/>
<keyword evidence="2" id="KW-1185">Reference proteome</keyword>